<evidence type="ECO:0000256" key="1">
    <source>
        <dbReference type="ARBA" id="ARBA00006721"/>
    </source>
</evidence>
<comment type="similarity">
    <text evidence="1">Belongs to the glycosyltransferase 25 family.</text>
</comment>
<dbReference type="GeneID" id="41977707"/>
<dbReference type="EMBL" id="SKBQ01000081">
    <property type="protein sequence ID" value="TPX08060.1"/>
    <property type="molecule type" value="Genomic_DNA"/>
</dbReference>
<dbReference type="PANTHER" id="PTHR10730:SF53">
    <property type="entry name" value="GLYCOSYLTRANSFERASE 25 FAMILY MEMBER"/>
    <property type="match status" value="1"/>
</dbReference>
<dbReference type="AlphaFoldDB" id="A0A507AV04"/>
<dbReference type="RefSeq" id="XP_030989771.1">
    <property type="nucleotide sequence ID" value="XM_031132858.1"/>
</dbReference>
<protein>
    <recommendedName>
        <fullName evidence="4">Glycosyl transferase family 25 domain-containing protein</fullName>
    </recommendedName>
</protein>
<dbReference type="GO" id="GO:0016740">
    <property type="term" value="F:transferase activity"/>
    <property type="evidence" value="ECO:0007669"/>
    <property type="project" value="UniProtKB-KW"/>
</dbReference>
<dbReference type="InParanoid" id="A0A507AV04"/>
<dbReference type="CDD" id="cd06532">
    <property type="entry name" value="Glyco_transf_25"/>
    <property type="match status" value="1"/>
</dbReference>
<feature type="domain" description="Glycosyl transferase family 25" evidence="4">
    <location>
        <begin position="22"/>
        <end position="155"/>
    </location>
</feature>
<gene>
    <name evidence="5" type="ORF">E0L32_010260</name>
</gene>
<evidence type="ECO:0000313" key="5">
    <source>
        <dbReference type="EMBL" id="TPX08060.1"/>
    </source>
</evidence>
<comment type="caution">
    <text evidence="5">The sequence shown here is derived from an EMBL/GenBank/DDBJ whole genome shotgun (WGS) entry which is preliminary data.</text>
</comment>
<keyword evidence="6" id="KW-1185">Reference proteome</keyword>
<reference evidence="5 6" key="1">
    <citation type="submission" date="2019-06" db="EMBL/GenBank/DDBJ databases">
        <title>Draft genome sequence of the filamentous fungus Phialemoniopsis curvata isolated from diesel fuel.</title>
        <authorList>
            <person name="Varaljay V.A."/>
            <person name="Lyon W.J."/>
            <person name="Crouch A.L."/>
            <person name="Drake C.E."/>
            <person name="Hollomon J.M."/>
            <person name="Nadeau L.J."/>
            <person name="Nunn H.S."/>
            <person name="Stevenson B.S."/>
            <person name="Bojanowski C.L."/>
            <person name="Crookes-Goodson W.J."/>
        </authorList>
    </citation>
    <scope>NUCLEOTIDE SEQUENCE [LARGE SCALE GENOMIC DNA]</scope>
    <source>
        <strain evidence="5 6">D216</strain>
    </source>
</reference>
<proteinExistence type="inferred from homology"/>
<evidence type="ECO:0000259" key="4">
    <source>
        <dbReference type="Pfam" id="PF01755"/>
    </source>
</evidence>
<evidence type="ECO:0000256" key="3">
    <source>
        <dbReference type="ARBA" id="ARBA00022679"/>
    </source>
</evidence>
<dbReference type="PANTHER" id="PTHR10730">
    <property type="entry name" value="PROCOLLAGEN-LYSINE,2-OXOGLUTARATE 5-DIOXYGENASE/GLYCOSYLTRANSFERASE 25 FAMILY MEMBER"/>
    <property type="match status" value="1"/>
</dbReference>
<dbReference type="Proteomes" id="UP000319257">
    <property type="component" value="Unassembled WGS sequence"/>
</dbReference>
<organism evidence="5 6">
    <name type="scientific">Thyridium curvatum</name>
    <dbReference type="NCBI Taxonomy" id="1093900"/>
    <lineage>
        <taxon>Eukaryota</taxon>
        <taxon>Fungi</taxon>
        <taxon>Dikarya</taxon>
        <taxon>Ascomycota</taxon>
        <taxon>Pezizomycotina</taxon>
        <taxon>Sordariomycetes</taxon>
        <taxon>Sordariomycetidae</taxon>
        <taxon>Thyridiales</taxon>
        <taxon>Thyridiaceae</taxon>
        <taxon>Thyridium</taxon>
    </lineage>
</organism>
<evidence type="ECO:0000256" key="2">
    <source>
        <dbReference type="ARBA" id="ARBA00022676"/>
    </source>
</evidence>
<keyword evidence="3" id="KW-0808">Transferase</keyword>
<dbReference type="Pfam" id="PF01755">
    <property type="entry name" value="Glyco_transf_25"/>
    <property type="match status" value="1"/>
</dbReference>
<keyword evidence="2" id="KW-0328">Glycosyltransferase</keyword>
<dbReference type="OrthoDB" id="47375at2759"/>
<dbReference type="InterPro" id="IPR002654">
    <property type="entry name" value="Glyco_trans_25"/>
</dbReference>
<accession>A0A507AV04</accession>
<name>A0A507AV04_9PEZI</name>
<evidence type="ECO:0000313" key="6">
    <source>
        <dbReference type="Proteomes" id="UP000319257"/>
    </source>
</evidence>
<sequence>MPSRPDKQLAFIRAGETWSEFQEVFVINLPSRTDRRDAMSLAGAVTDVHLNYVNGVDGGKIPDKVLPADSWNKKINVGNKGSWRAHMNVLRSIVESNLTSALILEDDTDWDVRIKSQLQVFALASRSYLQPLRDGSMLSDKYDSPVPHRLSTEEVATSYTVALPDAPPYQVPKRSPYGDNWDVLWLGHCGTEFPGSLRELHHDADLNKANSSLLRISVPNDPTVPVPRHLRPHPFALQDDLGEAYAPGTRVVHASSGTLCTQAYAVSQAGARRLLHQFGLETFTTGFDLMLRDWCDGMYLHGGSEKQGRHKGMPMCLTVQPPLFSHWLFEKEASSDIMAQGGGYLHKSGSQYQRLSTRLNLARLVEGTQLDDLRDQWPDSEEDGLA</sequence>
<dbReference type="InterPro" id="IPR050757">
    <property type="entry name" value="Collagen_mod_GT25"/>
</dbReference>